<evidence type="ECO:0000313" key="4">
    <source>
        <dbReference type="Proteomes" id="UP001217089"/>
    </source>
</evidence>
<dbReference type="Gene3D" id="3.40.720.10">
    <property type="entry name" value="Alkaline Phosphatase, subunit A"/>
    <property type="match status" value="1"/>
</dbReference>
<feature type="region of interest" description="Disordered" evidence="1">
    <location>
        <begin position="241"/>
        <end position="262"/>
    </location>
</feature>
<dbReference type="InterPro" id="IPR004245">
    <property type="entry name" value="DUF229"/>
</dbReference>
<feature type="compositionally biased region" description="Basic and acidic residues" evidence="1">
    <location>
        <begin position="241"/>
        <end position="255"/>
    </location>
</feature>
<dbReference type="CDD" id="cd16021">
    <property type="entry name" value="ALP_like"/>
    <property type="match status" value="1"/>
</dbReference>
<comment type="caution">
    <text evidence="3">The sequence shown here is derived from an EMBL/GenBank/DDBJ whole genome shotgun (WGS) entry which is preliminary data.</text>
</comment>
<dbReference type="Pfam" id="PF02995">
    <property type="entry name" value="DUF229"/>
    <property type="match status" value="1"/>
</dbReference>
<evidence type="ECO:0000256" key="2">
    <source>
        <dbReference type="SAM" id="Phobius"/>
    </source>
</evidence>
<dbReference type="PANTHER" id="PTHR10974">
    <property type="entry name" value="FI08016P-RELATED"/>
    <property type="match status" value="1"/>
</dbReference>
<evidence type="ECO:0000313" key="3">
    <source>
        <dbReference type="EMBL" id="KAJ8310199.1"/>
    </source>
</evidence>
<keyword evidence="2" id="KW-0472">Membrane</keyword>
<sequence length="856" mass="99836">MADIHLNVAEYGYHATAAVMMIIRGINIFNSKRRRFFILLFLISFILVITNLHLSLSSLVRRNKAEHLSLDYNIFLENESGAAAVVQVSEEYQTQICKRPKLSLLNDAIKHAFHKMDPLNCTGYKLFYLEDGILRMNHSVLHEKINSTDKKNLNSVERSNVIEKCEYLGIERVNDDYPVYTESIVKTSEPFDIIIKHDFIRVQCKLNKTDNVELKESFQTIRNLSKSAYKSEVQEISKRIGELEQRSQKDEEKTGKQLGQNRKLLSHSVDTYQDIEDKIRQHMLLQKESPVKINHSKRKDFLTEDDGILRKDFPSQNSKEKLQNAQAFHVRKLANYEHDHGVDQNVIQDDGKEANDRYMIYGDHYPDGEFKQNHGRDYDYDSMMDTGPENDVDFDQFLVQVSPKESVFSRISEILSENMVTKKGMNVLMIGLDSLSNLAFQRKLPLTYRYLKNILEAVILHGYNIVGDATTAALVPILSNQYPLIWNLFKERGYVTLFAEDEPSIGTFNLRLNGFDEKPTDHYMRPFWQSLWASSLREASPRYCTGATPNHIFMLDYLKDFFVKYNNVSKFAFGFMSELTHWDNNPGEYLDQDLLNFLKLFKSSRYLDDTLLIMMSDHGARYSRVRHTVQGKMEERLPFMSFVFPRSFKKKYSHLMKNLKINSNRLTTPFDIHETLQDVLEIMRTRMRPAPNQRGISLFHEIPLNRTCRSAHIDMHWCTCLSRRDLNTDNLLVKKCANSVLHQINQWTEPVREHCTKLQIKRIVSAHLIIPNEKEMKLDVAHYQLTMETYPNKGIYEATILVNFKEGSLHVYPDISRLTKYGNQPACIQKRYPDLQFLISDGNLLHYKKSIQSISF</sequence>
<dbReference type="SUPFAM" id="SSF53649">
    <property type="entry name" value="Alkaline phosphatase-like"/>
    <property type="match status" value="1"/>
</dbReference>
<dbReference type="InterPro" id="IPR017850">
    <property type="entry name" value="Alkaline_phosphatase_core_sf"/>
</dbReference>
<keyword evidence="4" id="KW-1185">Reference proteome</keyword>
<name>A0ABQ9EYP2_TEGGR</name>
<organism evidence="3 4">
    <name type="scientific">Tegillarca granosa</name>
    <name type="common">Malaysian cockle</name>
    <name type="synonym">Anadara granosa</name>
    <dbReference type="NCBI Taxonomy" id="220873"/>
    <lineage>
        <taxon>Eukaryota</taxon>
        <taxon>Metazoa</taxon>
        <taxon>Spiralia</taxon>
        <taxon>Lophotrochozoa</taxon>
        <taxon>Mollusca</taxon>
        <taxon>Bivalvia</taxon>
        <taxon>Autobranchia</taxon>
        <taxon>Pteriomorphia</taxon>
        <taxon>Arcoida</taxon>
        <taxon>Arcoidea</taxon>
        <taxon>Arcidae</taxon>
        <taxon>Tegillarca</taxon>
    </lineage>
</organism>
<keyword evidence="2" id="KW-0812">Transmembrane</keyword>
<keyword evidence="2" id="KW-1133">Transmembrane helix</keyword>
<feature type="transmembrane region" description="Helical" evidence="2">
    <location>
        <begin position="36"/>
        <end position="54"/>
    </location>
</feature>
<reference evidence="3 4" key="1">
    <citation type="submission" date="2022-12" db="EMBL/GenBank/DDBJ databases">
        <title>Chromosome-level genome of Tegillarca granosa.</title>
        <authorList>
            <person name="Kim J."/>
        </authorList>
    </citation>
    <scope>NUCLEOTIDE SEQUENCE [LARGE SCALE GENOMIC DNA]</scope>
    <source>
        <strain evidence="3">Teg-2019</strain>
        <tissue evidence="3">Adductor muscle</tissue>
    </source>
</reference>
<dbReference type="Proteomes" id="UP001217089">
    <property type="component" value="Unassembled WGS sequence"/>
</dbReference>
<proteinExistence type="predicted"/>
<protein>
    <submittedName>
        <fullName evidence="3">Uncharacterized protein</fullName>
    </submittedName>
</protein>
<dbReference type="PANTHER" id="PTHR10974:SF1">
    <property type="entry name" value="FI08016P-RELATED"/>
    <property type="match status" value="1"/>
</dbReference>
<feature type="transmembrane region" description="Helical" evidence="2">
    <location>
        <begin position="12"/>
        <end position="29"/>
    </location>
</feature>
<accession>A0ABQ9EYP2</accession>
<evidence type="ECO:0000256" key="1">
    <source>
        <dbReference type="SAM" id="MobiDB-lite"/>
    </source>
</evidence>
<dbReference type="EMBL" id="JARBDR010000640">
    <property type="protein sequence ID" value="KAJ8310199.1"/>
    <property type="molecule type" value="Genomic_DNA"/>
</dbReference>
<gene>
    <name evidence="3" type="ORF">KUTeg_012064</name>
</gene>